<sequence length="306" mass="33194">MARRIVVVGNNCQVAVLGGCLGFLAPEAQVAAVEPATFAQFDASPQRLLEAVAEADLTVGMPFERGALGDLVPARIAQAARTYVPIPTIVFPAFHPDIVYIGHKGGLFGSPMGDYHSALIVYGFARGFSVDEIVSLFRADVFARLGYLDGWFAARDSLLGMSRAHGFDLDRLFAGWMRRGCFMHTINHPKLFVLGDLAREALTRAGIPARAATCEDYLPDPLSGSIWPVYPEIAARIGVTGSTTFKPPLGGLNFLVDAERCIELRAMVEGSLAIYAHTPKIAQHCERVGGWLDNREIRDALQPLAR</sequence>
<name>A0ABU7TDT0_9HYPH</name>
<dbReference type="EMBL" id="MLBY01000005">
    <property type="protein sequence ID" value="MEE7458701.1"/>
    <property type="molecule type" value="Genomic_DNA"/>
</dbReference>
<dbReference type="InterPro" id="IPR041307">
    <property type="entry name" value="WcbI"/>
</dbReference>
<gene>
    <name evidence="2" type="ORF">MRSR164_18545</name>
</gene>
<protein>
    <recommendedName>
        <fullName evidence="1">Polysaccharide biosynthesis enzyme WcbI domain-containing protein</fullName>
    </recommendedName>
</protein>
<dbReference type="Pfam" id="PF18588">
    <property type="entry name" value="WcbI"/>
    <property type="match status" value="1"/>
</dbReference>
<keyword evidence="3" id="KW-1185">Reference proteome</keyword>
<dbReference type="Proteomes" id="UP001349262">
    <property type="component" value="Unassembled WGS sequence"/>
</dbReference>
<feature type="domain" description="Polysaccharide biosynthesis enzyme WcbI" evidence="1">
    <location>
        <begin position="5"/>
        <end position="209"/>
    </location>
</feature>
<comment type="caution">
    <text evidence="2">The sequence shown here is derived from an EMBL/GenBank/DDBJ whole genome shotgun (WGS) entry which is preliminary data.</text>
</comment>
<evidence type="ECO:0000259" key="1">
    <source>
        <dbReference type="Pfam" id="PF18588"/>
    </source>
</evidence>
<dbReference type="Gene3D" id="3.40.50.12080">
    <property type="match status" value="1"/>
</dbReference>
<proteinExistence type="predicted"/>
<evidence type="ECO:0000313" key="2">
    <source>
        <dbReference type="EMBL" id="MEE7458701.1"/>
    </source>
</evidence>
<reference evidence="2 3" key="1">
    <citation type="journal article" date="2012" name="Genet. Mol. Biol.">
        <title>Analysis of 16S rRNA and mxaF genes revealing insights into Methylobacterium niche-specific plant association.</title>
        <authorList>
            <person name="Dourado M.N."/>
            <person name="Andreote F.D."/>
            <person name="Dini-Andreote F."/>
            <person name="Conti R."/>
            <person name="Araujo J.M."/>
            <person name="Araujo W.L."/>
        </authorList>
    </citation>
    <scope>NUCLEOTIDE SEQUENCE [LARGE SCALE GENOMIC DNA]</scope>
    <source>
        <strain evidence="2 3">SR1.6/4</strain>
    </source>
</reference>
<evidence type="ECO:0000313" key="3">
    <source>
        <dbReference type="Proteomes" id="UP001349262"/>
    </source>
</evidence>
<organism evidence="2 3">
    <name type="scientific">Methylobacterium radiotolerans</name>
    <dbReference type="NCBI Taxonomy" id="31998"/>
    <lineage>
        <taxon>Bacteria</taxon>
        <taxon>Pseudomonadati</taxon>
        <taxon>Pseudomonadota</taxon>
        <taxon>Alphaproteobacteria</taxon>
        <taxon>Hyphomicrobiales</taxon>
        <taxon>Methylobacteriaceae</taxon>
        <taxon>Methylobacterium</taxon>
    </lineage>
</organism>
<accession>A0ABU7TDT0</accession>
<dbReference type="PROSITE" id="PS51257">
    <property type="entry name" value="PROKAR_LIPOPROTEIN"/>
    <property type="match status" value="1"/>
</dbReference>